<protein>
    <submittedName>
        <fullName evidence="1">CTP--2, 3-di-O-geranylgeranyl-sn-glycero-1-phosphate cytidyltransferase</fullName>
    </submittedName>
</protein>
<sequence length="210" mass="23192">MSRIRRVCKGSETLMSSDLIHELKRKAVHLTSIIIVIVYLAFGQQTILLLLTVYLIAILEIEYFRIEWGKKLPLVHSLLREKEVDRLSGHVFFTIGCIIAISVFPEEIASAAILMTTFGDASAAIFGKAFGRKWIPGLTNRAVEGCAAEFIVDVVIGAIFLSNWLVVLVMAGTATVVETLANKMDDNLLIPLFSGFNGNIVLLLLPYLNL</sequence>
<evidence type="ECO:0000313" key="2">
    <source>
        <dbReference type="Proteomes" id="UP000248329"/>
    </source>
</evidence>
<dbReference type="EMBL" id="PQXF01000003">
    <property type="protein sequence ID" value="PXF61791.1"/>
    <property type="molecule type" value="Genomic_DNA"/>
</dbReference>
<name>A0AC61L600_9EURY</name>
<reference evidence="1" key="1">
    <citation type="submission" date="2018-01" db="EMBL/GenBank/DDBJ databases">
        <authorList>
            <person name="Krukenberg V."/>
        </authorList>
    </citation>
    <scope>NUCLEOTIDE SEQUENCE</scope>
    <source>
        <strain evidence="1">E20ANME2</strain>
    </source>
</reference>
<evidence type="ECO:0000313" key="1">
    <source>
        <dbReference type="EMBL" id="PXF61791.1"/>
    </source>
</evidence>
<accession>A0AC61L600</accession>
<gene>
    <name evidence="1" type="ORF">C4B59_02790</name>
</gene>
<proteinExistence type="predicted"/>
<comment type="caution">
    <text evidence="1">The sequence shown here is derived from an EMBL/GenBank/DDBJ whole genome shotgun (WGS) entry which is preliminary data.</text>
</comment>
<organism evidence="1 2">
    <name type="scientific">Candidatus Methanogaster sp</name>
    <dbReference type="NCBI Taxonomy" id="3386292"/>
    <lineage>
        <taxon>Archaea</taxon>
        <taxon>Methanobacteriati</taxon>
        <taxon>Methanobacteriota</taxon>
        <taxon>Stenosarchaea group</taxon>
        <taxon>Methanomicrobia</taxon>
        <taxon>Methanosarcinales</taxon>
        <taxon>ANME-2 cluster</taxon>
        <taxon>Candidatus Methanogasteraceae</taxon>
        <taxon>Candidatus Methanogaster</taxon>
    </lineage>
</organism>
<dbReference type="Proteomes" id="UP000248329">
    <property type="component" value="Unassembled WGS sequence"/>
</dbReference>